<keyword evidence="8" id="KW-1185">Reference proteome</keyword>
<sequence length="158" mass="18703">MADVHDKATRSKNMQAIKTEDTFIEQRMTQLLSSLGVEFQVQVKELPGKPDFVIDYYKAIIFTHGCFWHRHDCHLFKIPQTRTEFWLNKIEDNRQRDRKVIHELTQSDWKVLIIWECAIRGKHKLSDLMLSERIEEWLCSYDSSAEIGTLGMKKYLVG</sequence>
<proteinExistence type="inferred from homology"/>
<name>A0A6G9IB10_9GAMM</name>
<evidence type="ECO:0000256" key="1">
    <source>
        <dbReference type="ARBA" id="ARBA00022722"/>
    </source>
</evidence>
<dbReference type="InParanoid" id="A0A6G9IB10"/>
<keyword evidence="2 6" id="KW-0255">Endonuclease</keyword>
<evidence type="ECO:0000256" key="6">
    <source>
        <dbReference type="PIRNR" id="PIRNR018267"/>
    </source>
</evidence>
<keyword evidence="5 6" id="KW-0234">DNA repair</keyword>
<dbReference type="Pfam" id="PF03852">
    <property type="entry name" value="Vsr"/>
    <property type="match status" value="1"/>
</dbReference>
<keyword evidence="3 6" id="KW-0227">DNA damage</keyword>
<dbReference type="Proteomes" id="UP000501168">
    <property type="component" value="Chromosome"/>
</dbReference>
<accession>A0A6G9IB10</accession>
<reference evidence="7 8" key="1">
    <citation type="submission" date="2020-03" db="EMBL/GenBank/DDBJ databases">
        <title>Complete genome sequence of Orbus sp. IPMB12 (BCRC 80908).</title>
        <authorList>
            <person name="Lo W.-S."/>
            <person name="Chang T.-H."/>
            <person name="Kuo C.-H."/>
        </authorList>
    </citation>
    <scope>NUCLEOTIDE SEQUENCE [LARGE SCALE GENOMIC DNA]</scope>
    <source>
        <strain evidence="7 8">IPMB12</strain>
    </source>
</reference>
<evidence type="ECO:0000256" key="3">
    <source>
        <dbReference type="ARBA" id="ARBA00022763"/>
    </source>
</evidence>
<dbReference type="GO" id="GO:0004519">
    <property type="term" value="F:endonuclease activity"/>
    <property type="evidence" value="ECO:0007669"/>
    <property type="project" value="UniProtKB-KW"/>
</dbReference>
<dbReference type="InterPro" id="IPR011335">
    <property type="entry name" value="Restrct_endonuc-II-like"/>
</dbReference>
<evidence type="ECO:0000313" key="8">
    <source>
        <dbReference type="Proteomes" id="UP000501168"/>
    </source>
</evidence>
<dbReference type="REBASE" id="395793">
    <property type="entry name" value="V.Osp12ORF4545P"/>
</dbReference>
<comment type="function">
    <text evidence="6">May nick specific sequences that contain T:G mispairs resulting from m5C-deamination.</text>
</comment>
<evidence type="ECO:0000256" key="2">
    <source>
        <dbReference type="ARBA" id="ARBA00022759"/>
    </source>
</evidence>
<dbReference type="CDD" id="cd00221">
    <property type="entry name" value="Vsr"/>
    <property type="match status" value="1"/>
</dbReference>
<dbReference type="RefSeq" id="WP_166915371.1">
    <property type="nucleotide sequence ID" value="NZ_CP050253.1"/>
</dbReference>
<organism evidence="7 8">
    <name type="scientific">Zophobihabitans entericus</name>
    <dbReference type="NCBI Taxonomy" id="1635327"/>
    <lineage>
        <taxon>Bacteria</taxon>
        <taxon>Pseudomonadati</taxon>
        <taxon>Pseudomonadota</taxon>
        <taxon>Gammaproteobacteria</taxon>
        <taxon>Orbales</taxon>
        <taxon>Orbaceae</taxon>
        <taxon>Zophobihabitans</taxon>
    </lineage>
</organism>
<comment type="similarity">
    <text evidence="6">Belongs to the vsr family.</text>
</comment>
<dbReference type="KEGG" id="orb:IPMB12_04550"/>
<keyword evidence="4 6" id="KW-0378">Hydrolase</keyword>
<evidence type="ECO:0000256" key="5">
    <source>
        <dbReference type="ARBA" id="ARBA00023204"/>
    </source>
</evidence>
<dbReference type="InterPro" id="IPR004603">
    <property type="entry name" value="DNA_mismatch_endonuc_vsr"/>
</dbReference>
<dbReference type="NCBIfam" id="TIGR00632">
    <property type="entry name" value="vsr"/>
    <property type="match status" value="1"/>
</dbReference>
<evidence type="ECO:0000256" key="4">
    <source>
        <dbReference type="ARBA" id="ARBA00022801"/>
    </source>
</evidence>
<dbReference type="EMBL" id="CP050253">
    <property type="protein sequence ID" value="QIQ21012.1"/>
    <property type="molecule type" value="Genomic_DNA"/>
</dbReference>
<protein>
    <recommendedName>
        <fullName evidence="6">Very short patch repair endonuclease</fullName>
        <ecNumber evidence="6">3.1.-.-</ecNumber>
    </recommendedName>
</protein>
<dbReference type="SUPFAM" id="SSF52980">
    <property type="entry name" value="Restriction endonuclease-like"/>
    <property type="match status" value="1"/>
</dbReference>
<dbReference type="Gene3D" id="3.40.960.10">
    <property type="entry name" value="VSR Endonuclease"/>
    <property type="match status" value="1"/>
</dbReference>
<dbReference type="GO" id="GO:0006298">
    <property type="term" value="P:mismatch repair"/>
    <property type="evidence" value="ECO:0007669"/>
    <property type="project" value="UniProtKB-UniRule"/>
</dbReference>
<gene>
    <name evidence="7" type="primary">vsr</name>
    <name evidence="7" type="ORF">IPMB12_04550</name>
</gene>
<dbReference type="GO" id="GO:0016787">
    <property type="term" value="F:hydrolase activity"/>
    <property type="evidence" value="ECO:0007669"/>
    <property type="project" value="UniProtKB-KW"/>
</dbReference>
<dbReference type="FunCoup" id="A0A6G9IB10">
    <property type="interactions" value="36"/>
</dbReference>
<dbReference type="EC" id="3.1.-.-" evidence="6"/>
<dbReference type="AlphaFoldDB" id="A0A6G9IB10"/>
<evidence type="ECO:0000313" key="7">
    <source>
        <dbReference type="EMBL" id="QIQ21012.1"/>
    </source>
</evidence>
<dbReference type="PIRSF" id="PIRSF018267">
    <property type="entry name" value="VSR_endonuc"/>
    <property type="match status" value="1"/>
</dbReference>
<keyword evidence="1 6" id="KW-0540">Nuclease</keyword>